<keyword evidence="2" id="KW-1185">Reference proteome</keyword>
<comment type="caution">
    <text evidence="1">The sequence shown here is derived from an EMBL/GenBank/DDBJ whole genome shotgun (WGS) entry which is preliminary data.</text>
</comment>
<accession>A0A2T7PWI9</accession>
<reference evidence="1 2" key="1">
    <citation type="submission" date="2018-04" db="EMBL/GenBank/DDBJ databases">
        <title>The genome of golden apple snail Pomacea canaliculata provides insight into stress tolerance and invasive adaptation.</title>
        <authorList>
            <person name="Liu C."/>
            <person name="Liu B."/>
            <person name="Ren Y."/>
            <person name="Zhang Y."/>
            <person name="Wang H."/>
            <person name="Li S."/>
            <person name="Jiang F."/>
            <person name="Yin L."/>
            <person name="Zhang G."/>
            <person name="Qian W."/>
            <person name="Fan W."/>
        </authorList>
    </citation>
    <scope>NUCLEOTIDE SEQUENCE [LARGE SCALE GENOMIC DNA]</scope>
    <source>
        <strain evidence="1">SZHN2017</strain>
        <tissue evidence="1">Muscle</tissue>
    </source>
</reference>
<dbReference type="Proteomes" id="UP000245119">
    <property type="component" value="Linkage Group LG1"/>
</dbReference>
<dbReference type="GO" id="GO:0050684">
    <property type="term" value="P:regulation of mRNA processing"/>
    <property type="evidence" value="ECO:0007669"/>
    <property type="project" value="InterPro"/>
</dbReference>
<evidence type="ECO:0000313" key="2">
    <source>
        <dbReference type="Proteomes" id="UP000245119"/>
    </source>
</evidence>
<gene>
    <name evidence="1" type="ORF">C0Q70_00392</name>
</gene>
<dbReference type="GO" id="GO:0007005">
    <property type="term" value="P:mitochondrion organization"/>
    <property type="evidence" value="ECO:0007669"/>
    <property type="project" value="TreeGrafter"/>
</dbReference>
<dbReference type="AlphaFoldDB" id="A0A2T7PWI9"/>
<proteinExistence type="predicted"/>
<dbReference type="OrthoDB" id="6073372at2759"/>
<evidence type="ECO:0000313" key="1">
    <source>
        <dbReference type="EMBL" id="PVD37791.1"/>
    </source>
</evidence>
<name>A0A2T7PWI9_POMCA</name>
<dbReference type="EMBL" id="PZQS01000001">
    <property type="protein sequence ID" value="PVD37791.1"/>
    <property type="molecule type" value="Genomic_DNA"/>
</dbReference>
<dbReference type="GO" id="GO:0005739">
    <property type="term" value="C:mitochondrion"/>
    <property type="evidence" value="ECO:0007669"/>
    <property type="project" value="InterPro"/>
</dbReference>
<dbReference type="InterPro" id="IPR034629">
    <property type="entry name" value="PTCD2"/>
</dbReference>
<dbReference type="PANTHER" id="PTHR14700">
    <property type="entry name" value="PENTATRICOPEPTIDE REPEAT-CONTAINING PROTEIN 2, MITOCHONDRIAL"/>
    <property type="match status" value="1"/>
</dbReference>
<sequence>MNTITAARASEQAKLDVKTMIRDSTCMPDRDYYVKRTLFSGDILGIENFKRFRLFEKDNIGQEMENFVQKLTFAKDDPTVSTTLIPDVMKLIYLATTKSEVSLIVDLLHKCYGQRDTDEEVADGGNKIVPGQSHSRHFQLGPLFMRLLHILKNTETALAVWQDQKLKNVFSKTTCCLVLMDLLYNEGQYQAVIKTFCQMQEAKVSPVQYPPDCTTLALAALYQMNSKEALVEAKQYIEQSRKERSLLSRRSMLFAAGLALNQGDPVYALDIANHLCNDSNKESIFRNVKVIAFAQLGQMKDALDLMEGGLWVDVPTQSRVGTIFSNTVNLFCVYYWNMDTLKTSVW</sequence>
<protein>
    <submittedName>
        <fullName evidence="1">Uncharacterized protein</fullName>
    </submittedName>
</protein>
<organism evidence="1 2">
    <name type="scientific">Pomacea canaliculata</name>
    <name type="common">Golden apple snail</name>
    <dbReference type="NCBI Taxonomy" id="400727"/>
    <lineage>
        <taxon>Eukaryota</taxon>
        <taxon>Metazoa</taxon>
        <taxon>Spiralia</taxon>
        <taxon>Lophotrochozoa</taxon>
        <taxon>Mollusca</taxon>
        <taxon>Gastropoda</taxon>
        <taxon>Caenogastropoda</taxon>
        <taxon>Architaenioglossa</taxon>
        <taxon>Ampullarioidea</taxon>
        <taxon>Ampullariidae</taxon>
        <taxon>Pomacea</taxon>
    </lineage>
</organism>
<dbReference type="GO" id="GO:0003723">
    <property type="term" value="F:RNA binding"/>
    <property type="evidence" value="ECO:0007669"/>
    <property type="project" value="TreeGrafter"/>
</dbReference>
<dbReference type="PANTHER" id="PTHR14700:SF0">
    <property type="entry name" value="PENTATRICOPEPTIDE REPEAT-CONTAINING PROTEIN 2, MITOCHONDRIAL"/>
    <property type="match status" value="1"/>
</dbReference>